<dbReference type="KEGG" id="zmk:HG535_0F02920"/>
<dbReference type="Proteomes" id="UP000509704">
    <property type="component" value="Chromosome 6"/>
</dbReference>
<dbReference type="RefSeq" id="XP_037145507.1">
    <property type="nucleotide sequence ID" value="XM_037289612.1"/>
</dbReference>
<evidence type="ECO:0000256" key="3">
    <source>
        <dbReference type="ARBA" id="ARBA00023295"/>
    </source>
</evidence>
<dbReference type="PANTHER" id="PTHR31308:SF5">
    <property type="entry name" value="ERGOSTERYL-BETA-GLUCOSIDASE"/>
    <property type="match status" value="1"/>
</dbReference>
<dbReference type="InterPro" id="IPR001547">
    <property type="entry name" value="Glyco_hydro_5"/>
</dbReference>
<comment type="similarity">
    <text evidence="1">Belongs to the glycosyl hydrolase 5 (cellulase A) family.</text>
</comment>
<gene>
    <name evidence="7" type="ORF">HG535_0F02920</name>
</gene>
<evidence type="ECO:0000259" key="6">
    <source>
        <dbReference type="Pfam" id="PF18564"/>
    </source>
</evidence>
<evidence type="ECO:0000313" key="8">
    <source>
        <dbReference type="Proteomes" id="UP000509704"/>
    </source>
</evidence>
<evidence type="ECO:0000313" key="7">
    <source>
        <dbReference type="EMBL" id="QLG73781.1"/>
    </source>
</evidence>
<dbReference type="PANTHER" id="PTHR31308">
    <property type="match status" value="1"/>
</dbReference>
<dbReference type="GeneID" id="59237540"/>
<dbReference type="GO" id="GO:1904462">
    <property type="term" value="P:ergosteryl 3-beta-D-glucoside catabolic process"/>
    <property type="evidence" value="ECO:0007669"/>
    <property type="project" value="TreeGrafter"/>
</dbReference>
<dbReference type="GO" id="GO:0050295">
    <property type="term" value="F:steryl-beta-glucosidase activity"/>
    <property type="evidence" value="ECO:0007669"/>
    <property type="project" value="TreeGrafter"/>
</dbReference>
<keyword evidence="2" id="KW-0378">Hydrolase</keyword>
<dbReference type="InterPro" id="IPR052066">
    <property type="entry name" value="Glycosphingolipid_Hydrolases"/>
</dbReference>
<dbReference type="SUPFAM" id="SSF51445">
    <property type="entry name" value="(Trans)glycosidases"/>
    <property type="match status" value="1"/>
</dbReference>
<protein>
    <recommendedName>
        <fullName evidence="9">Glycoside hydrolase family 5 C-terminal domain-containing protein</fullName>
    </recommendedName>
</protein>
<name>A0A7H9B513_ZYGMR</name>
<evidence type="ECO:0000256" key="4">
    <source>
        <dbReference type="SAM" id="Coils"/>
    </source>
</evidence>
<dbReference type="InterPro" id="IPR041036">
    <property type="entry name" value="GH5_C"/>
</dbReference>
<proteinExistence type="inferred from homology"/>
<dbReference type="EMBL" id="CP058609">
    <property type="protein sequence ID" value="QLG73781.1"/>
    <property type="molecule type" value="Genomic_DNA"/>
</dbReference>
<feature type="domain" description="Glycoside hydrolase family 5 C-terminal" evidence="6">
    <location>
        <begin position="635"/>
        <end position="720"/>
    </location>
</feature>
<dbReference type="Gene3D" id="2.60.40.1180">
    <property type="entry name" value="Golgi alpha-mannosidase II"/>
    <property type="match status" value="1"/>
</dbReference>
<dbReference type="InterPro" id="IPR013780">
    <property type="entry name" value="Glyco_hydro_b"/>
</dbReference>
<evidence type="ECO:0000256" key="1">
    <source>
        <dbReference type="ARBA" id="ARBA00005641"/>
    </source>
</evidence>
<sequence>MLPRIVISSNSEFTDEDGNTIVLRGVNFDPVVKIPSSPYEPTYQAIDDLKQHLQKTSDVSFIGHPISLKDVAEHITRLKSLGYNCIRVPFTWESIEHRGPGEYDYDYMDYLIELFLKIQEIGGMYIYLDPHQDVWSRFCGGSGAPLWTLYCAGFNPMYFRETEASILHNYYDNVENPSSYPKMLWPTNYYRLACQTMFTLFFAGNEFAPKCCLNGVNIQDYLQDKFIECVMTFCARIKQKTPQLFEQNCIIGLESINEPNRGFLGDKNLGVISTERNLKRGTTPTGFQSFVLGEGFATLVDEYDITIFGPAKKGTKQVEPEGKSCWLSQNDRDEIDSLYGWNRDANWIAGQCIWRLHGVWEISSKDGSPTLIKSDYFAFTKDGKNRELNHEYFINHHFIDYYRKYYERFRAIDNNLLIFLQPPVFQPPPKLKDSELLDGRTVYACHFYDGLSLMFKTWNRKFNVDTLGIVRGRYLNPVFSVVLGEQKIRKCLRRQLKEMKEEVKSALDIPVFFTEIGMPFDMDDKKAYENKDYSSQISALDALQYALEGENISYSLWCYCSKNSHRWGDQWNNEDFSIWSSDDKTHDHVKDIYAPDTDVSKFIPLISNTEIESQPCVSKDLLDLNGFRALEAILRPFPVKIHGKFVNSEFDLISKTYTLEIGAKSDSDLKPDSATHIFLPRIHFPLKDVAIRSSSGRFSFDSEYQVLKWYHAAGTQNITISLIDDSSSHEISPDCIIS</sequence>
<reference evidence="7 8" key="1">
    <citation type="submission" date="2020-07" db="EMBL/GenBank/DDBJ databases">
        <title>The yeast mating-type switching endonuclease HO is a domesticated member of an unorthodox homing genetic element family.</title>
        <authorList>
            <person name="Coughlan A.Y."/>
            <person name="Lombardi L."/>
            <person name="Braun-Galleani S."/>
            <person name="Martos A.R."/>
            <person name="Galeote V."/>
            <person name="Bigey F."/>
            <person name="Dequin S."/>
            <person name="Byrne K.P."/>
            <person name="Wolfe K.H."/>
        </authorList>
    </citation>
    <scope>NUCLEOTIDE SEQUENCE [LARGE SCALE GENOMIC DNA]</scope>
    <source>
        <strain evidence="7 8">NRRL Y-6702</strain>
    </source>
</reference>
<evidence type="ECO:0008006" key="9">
    <source>
        <dbReference type="Google" id="ProtNLM"/>
    </source>
</evidence>
<dbReference type="Pfam" id="PF00150">
    <property type="entry name" value="Cellulase"/>
    <property type="match status" value="1"/>
</dbReference>
<keyword evidence="3" id="KW-0326">Glycosidase</keyword>
<accession>A0A7H9B513</accession>
<keyword evidence="8" id="KW-1185">Reference proteome</keyword>
<dbReference type="Gene3D" id="3.20.20.80">
    <property type="entry name" value="Glycosidases"/>
    <property type="match status" value="2"/>
</dbReference>
<feature type="coiled-coil region" evidence="4">
    <location>
        <begin position="482"/>
        <end position="509"/>
    </location>
</feature>
<dbReference type="OrthoDB" id="9971853at2759"/>
<keyword evidence="4" id="KW-0175">Coiled coil</keyword>
<dbReference type="Pfam" id="PF18564">
    <property type="entry name" value="Glyco_hydro_5_C"/>
    <property type="match status" value="1"/>
</dbReference>
<feature type="domain" description="Glycoside hydrolase family 5" evidence="5">
    <location>
        <begin position="71"/>
        <end position="135"/>
    </location>
</feature>
<organism evidence="7 8">
    <name type="scientific">Zygotorulaspora mrakii</name>
    <name type="common">Zygosaccharomyces mrakii</name>
    <dbReference type="NCBI Taxonomy" id="42260"/>
    <lineage>
        <taxon>Eukaryota</taxon>
        <taxon>Fungi</taxon>
        <taxon>Dikarya</taxon>
        <taxon>Ascomycota</taxon>
        <taxon>Saccharomycotina</taxon>
        <taxon>Saccharomycetes</taxon>
        <taxon>Saccharomycetales</taxon>
        <taxon>Saccharomycetaceae</taxon>
        <taxon>Zygotorulaspora</taxon>
    </lineage>
</organism>
<dbReference type="GO" id="GO:0000272">
    <property type="term" value="P:polysaccharide catabolic process"/>
    <property type="evidence" value="ECO:0007669"/>
    <property type="project" value="InterPro"/>
</dbReference>
<dbReference type="AlphaFoldDB" id="A0A7H9B513"/>
<dbReference type="FunFam" id="3.20.20.80:FF:000174">
    <property type="entry name" value="YIR007W-like protein"/>
    <property type="match status" value="1"/>
</dbReference>
<evidence type="ECO:0000256" key="2">
    <source>
        <dbReference type="ARBA" id="ARBA00022801"/>
    </source>
</evidence>
<dbReference type="InterPro" id="IPR017853">
    <property type="entry name" value="GH"/>
</dbReference>
<evidence type="ECO:0000259" key="5">
    <source>
        <dbReference type="Pfam" id="PF00150"/>
    </source>
</evidence>